<dbReference type="Gene3D" id="1.20.1440.200">
    <property type="match status" value="1"/>
</dbReference>
<accession>A0A2X0MQA7</accession>
<evidence type="ECO:0000256" key="4">
    <source>
        <dbReference type="ARBA" id="ARBA00022927"/>
    </source>
</evidence>
<dbReference type="Gene3D" id="1.20.120.1130">
    <property type="match status" value="1"/>
</dbReference>
<organism evidence="9 10">
    <name type="scientific">Microbotryum silenes-dioicae</name>
    <dbReference type="NCBI Taxonomy" id="796604"/>
    <lineage>
        <taxon>Eukaryota</taxon>
        <taxon>Fungi</taxon>
        <taxon>Dikarya</taxon>
        <taxon>Basidiomycota</taxon>
        <taxon>Pucciniomycotina</taxon>
        <taxon>Microbotryomycetes</taxon>
        <taxon>Microbotryales</taxon>
        <taxon>Microbotryaceae</taxon>
        <taxon>Microbotryum</taxon>
    </lineage>
</organism>
<evidence type="ECO:0000256" key="3">
    <source>
        <dbReference type="ARBA" id="ARBA00022753"/>
    </source>
</evidence>
<keyword evidence="10" id="KW-1185">Reference proteome</keyword>
<dbReference type="PROSITE" id="PS51310">
    <property type="entry name" value="VPS28_C"/>
    <property type="match status" value="1"/>
</dbReference>
<dbReference type="SUPFAM" id="SSF140427">
    <property type="entry name" value="VPS28 C-terminal domain-like"/>
    <property type="match status" value="1"/>
</dbReference>
<dbReference type="InterPro" id="IPR007143">
    <property type="entry name" value="Vps28"/>
</dbReference>
<dbReference type="InterPro" id="IPR017899">
    <property type="entry name" value="VPS28_C"/>
</dbReference>
<dbReference type="InterPro" id="IPR037202">
    <property type="entry name" value="ESCRT_assembly_dom"/>
</dbReference>
<name>A0A2X0MQA7_9BASI</name>
<evidence type="ECO:0000256" key="1">
    <source>
        <dbReference type="ARBA" id="ARBA00004633"/>
    </source>
</evidence>
<dbReference type="PANTHER" id="PTHR12937">
    <property type="entry name" value="VACUOLAR PROTEIN SORTING 28, ISOFORM 2 VPS28"/>
    <property type="match status" value="1"/>
</dbReference>
<evidence type="ECO:0000259" key="8">
    <source>
        <dbReference type="PROSITE" id="PS51313"/>
    </source>
</evidence>
<evidence type="ECO:0000313" key="10">
    <source>
        <dbReference type="Proteomes" id="UP000249464"/>
    </source>
</evidence>
<protein>
    <recommendedName>
        <fullName evidence="5">Vacuolar protein sorting-associated protein 28</fullName>
    </recommendedName>
    <alternativeName>
        <fullName evidence="5">ESCRT-I complex subunit VPS28</fullName>
    </alternativeName>
</protein>
<evidence type="ECO:0000256" key="5">
    <source>
        <dbReference type="PIRNR" id="PIRNR017535"/>
    </source>
</evidence>
<dbReference type="GO" id="GO:0044877">
    <property type="term" value="F:protein-containing complex binding"/>
    <property type="evidence" value="ECO:0007669"/>
    <property type="project" value="TreeGrafter"/>
</dbReference>
<dbReference type="Pfam" id="PF03997">
    <property type="entry name" value="VPS28"/>
    <property type="match status" value="1"/>
</dbReference>
<comment type="function">
    <text evidence="5">Component of the ESCRT-I complex (endosomal sorting complex required for transport I), a regulator of vesicular trafficking process.</text>
</comment>
<keyword evidence="3 5" id="KW-0967">Endosome</keyword>
<sequence>MGLLCPLTLPSSPPRAKHIQEVRLATTNADRERIDELATLYGIIVQLDYLEKAYVRDSITQAQYTPACSRLMAQYKTILKLVGDAVPTIEAFMLDYRMDCTAAAHRLRVGVPATIEHASEEGVETAQHVAEVTGAFITLMDGVKLNLRSKDQIHPLLTDLMSGYTRFKNSSQWEGRPKLLNWLISLNQMRASETITEEQARDLMFDVEQAYSELVLSRLLASMAEIAER</sequence>
<feature type="domain" description="VPS28 C-terminal" evidence="7">
    <location>
        <begin position="124"/>
        <end position="219"/>
    </location>
</feature>
<dbReference type="GO" id="GO:0000813">
    <property type="term" value="C:ESCRT I complex"/>
    <property type="evidence" value="ECO:0007669"/>
    <property type="project" value="UniProtKB-UniRule"/>
</dbReference>
<keyword evidence="2 5" id="KW-0813">Transport</keyword>
<dbReference type="AlphaFoldDB" id="A0A2X0MQA7"/>
<evidence type="ECO:0000313" key="9">
    <source>
        <dbReference type="EMBL" id="SGZ25802.1"/>
    </source>
</evidence>
<keyword evidence="4 5" id="KW-0653">Protein transport</keyword>
<feature type="domain" description="VPS28 N-terminal" evidence="8">
    <location>
        <begin position="11"/>
        <end position="117"/>
    </location>
</feature>
<dbReference type="STRING" id="796604.A0A2X0MQA7"/>
<dbReference type="GO" id="GO:0043328">
    <property type="term" value="P:protein transport to vacuole involved in ubiquitin-dependent protein catabolic process via the multivesicular body sorting pathway"/>
    <property type="evidence" value="ECO:0007669"/>
    <property type="project" value="TreeGrafter"/>
</dbReference>
<dbReference type="Proteomes" id="UP000249464">
    <property type="component" value="Unassembled WGS sequence"/>
</dbReference>
<proteinExistence type="inferred from homology"/>
<dbReference type="EMBL" id="FQNC01000086">
    <property type="protein sequence ID" value="SGZ25802.1"/>
    <property type="molecule type" value="Genomic_DNA"/>
</dbReference>
<evidence type="ECO:0000259" key="7">
    <source>
        <dbReference type="PROSITE" id="PS51310"/>
    </source>
</evidence>
<dbReference type="PROSITE" id="PS51313">
    <property type="entry name" value="VPS28_N"/>
    <property type="match status" value="1"/>
</dbReference>
<dbReference type="InterPro" id="IPR038358">
    <property type="entry name" value="VPS28_N_sf"/>
</dbReference>
<gene>
    <name evidence="9" type="primary">BQ5605_C024g09773</name>
    <name evidence="9" type="ORF">BQ5605_C024G09773</name>
</gene>
<evidence type="ECO:0000256" key="2">
    <source>
        <dbReference type="ARBA" id="ARBA00022448"/>
    </source>
</evidence>
<dbReference type="InterPro" id="IPR037206">
    <property type="entry name" value="VPS28_C_sf"/>
</dbReference>
<comment type="subcellular location">
    <subcellularLocation>
        <location evidence="1">Late endosome membrane</location>
        <topology evidence="1">Peripheral membrane protein</topology>
    </subcellularLocation>
</comment>
<comment type="similarity">
    <text evidence="5 6">Belongs to the VPS28 family.</text>
</comment>
<dbReference type="InterPro" id="IPR017898">
    <property type="entry name" value="VPS28_N"/>
</dbReference>
<evidence type="ECO:0000256" key="6">
    <source>
        <dbReference type="PROSITE-ProRule" id="PRU00642"/>
    </source>
</evidence>
<reference evidence="9 10" key="1">
    <citation type="submission" date="2016-11" db="EMBL/GenBank/DDBJ databases">
        <authorList>
            <person name="Jaros S."/>
            <person name="Januszkiewicz K."/>
            <person name="Wedrychowicz H."/>
        </authorList>
    </citation>
    <scope>NUCLEOTIDE SEQUENCE [LARGE SCALE GENOMIC DNA]</scope>
</reference>
<dbReference type="FunFam" id="1.20.120.1130:FF:000001">
    <property type="entry name" value="Vacuolar protein sorting-associated protein 28 homolog"/>
    <property type="match status" value="1"/>
</dbReference>
<dbReference type="SUPFAM" id="SSF140111">
    <property type="entry name" value="Endosomal sorting complex assembly domain"/>
    <property type="match status" value="1"/>
</dbReference>
<dbReference type="GO" id="GO:0031902">
    <property type="term" value="C:late endosome membrane"/>
    <property type="evidence" value="ECO:0007669"/>
    <property type="project" value="UniProtKB-SubCell"/>
</dbReference>
<dbReference type="PIRSF" id="PIRSF017535">
    <property type="entry name" value="VPS28"/>
    <property type="match status" value="1"/>
</dbReference>
<dbReference type="PANTHER" id="PTHR12937:SF0">
    <property type="entry name" value="VACUOLAR PROTEIN SORTING-ASSOCIATED PROTEIN 28 HOMOLOG"/>
    <property type="match status" value="1"/>
</dbReference>